<dbReference type="Proteomes" id="UP000007058">
    <property type="component" value="Chromosome"/>
</dbReference>
<sequence>MPTPKQMAAQSRRNVDTAIKSLRSIALRYDDVDQYIVGAADRYAETLAAFAREIDETTADCLTEAEG</sequence>
<dbReference type="AlphaFoldDB" id="Q2W6H2"/>
<reference evidence="1 2" key="1">
    <citation type="journal article" date="2005" name="DNA Res.">
        <title>Complete genome sequence of the facultative anaerobic magnetotactic bacterium Magnetospirillum sp. strain AMB-1.</title>
        <authorList>
            <person name="Matsunaga T."/>
            <person name="Okamura Y."/>
            <person name="Fukuda Y."/>
            <person name="Wahyudi A.T."/>
            <person name="Murase Y."/>
            <person name="Takeyama H."/>
        </authorList>
    </citation>
    <scope>NUCLEOTIDE SEQUENCE [LARGE SCALE GENOMIC DNA]</scope>
    <source>
        <strain evidence="2">ATCC 700264 / AMB-1</strain>
    </source>
</reference>
<proteinExistence type="predicted"/>
<dbReference type="EMBL" id="AP007255">
    <property type="protein sequence ID" value="BAE50553.1"/>
    <property type="molecule type" value="Genomic_DNA"/>
</dbReference>
<evidence type="ECO:0000313" key="2">
    <source>
        <dbReference type="Proteomes" id="UP000007058"/>
    </source>
</evidence>
<gene>
    <name evidence="1" type="ordered locus">amb1749</name>
</gene>
<dbReference type="RefSeq" id="WP_011384154.1">
    <property type="nucleotide sequence ID" value="NC_007626.1"/>
</dbReference>
<name>Q2W6H2_PARM1</name>
<dbReference type="STRING" id="342108.amb1749"/>
<evidence type="ECO:0000313" key="1">
    <source>
        <dbReference type="EMBL" id="BAE50553.1"/>
    </source>
</evidence>
<accession>Q2W6H2</accession>
<dbReference type="OrthoDB" id="9855383at2"/>
<dbReference type="KEGG" id="mag:amb1749"/>
<protein>
    <submittedName>
        <fullName evidence="1">Uncharacterized protein</fullName>
    </submittedName>
</protein>
<keyword evidence="2" id="KW-1185">Reference proteome</keyword>
<dbReference type="HOGENOM" id="CLU_2807332_0_0_5"/>
<organism evidence="1 2">
    <name type="scientific">Paramagnetospirillum magneticum (strain ATCC 700264 / AMB-1)</name>
    <name type="common">Magnetospirillum magneticum</name>
    <dbReference type="NCBI Taxonomy" id="342108"/>
    <lineage>
        <taxon>Bacteria</taxon>
        <taxon>Pseudomonadati</taxon>
        <taxon>Pseudomonadota</taxon>
        <taxon>Alphaproteobacteria</taxon>
        <taxon>Rhodospirillales</taxon>
        <taxon>Magnetospirillaceae</taxon>
        <taxon>Paramagnetospirillum</taxon>
    </lineage>
</organism>